<feature type="transmembrane region" description="Helical" evidence="1">
    <location>
        <begin position="96"/>
        <end position="117"/>
    </location>
</feature>
<reference evidence="2" key="1">
    <citation type="journal article" date="2014" name="Int. J. Syst. Evol. Microbiol.">
        <title>Complete genome sequence of Corynebacterium casei LMG S-19264T (=DSM 44701T), isolated from a smear-ripened cheese.</title>
        <authorList>
            <consortium name="US DOE Joint Genome Institute (JGI-PGF)"/>
            <person name="Walter F."/>
            <person name="Albersmeier A."/>
            <person name="Kalinowski J."/>
            <person name="Ruckert C."/>
        </authorList>
    </citation>
    <scope>NUCLEOTIDE SEQUENCE</scope>
    <source>
        <strain evidence="2">CGMCC 4.7398</strain>
    </source>
</reference>
<evidence type="ECO:0000256" key="1">
    <source>
        <dbReference type="SAM" id="Phobius"/>
    </source>
</evidence>
<keyword evidence="1" id="KW-0812">Transmembrane</keyword>
<dbReference type="RefSeq" id="WP_189670751.1">
    <property type="nucleotide sequence ID" value="NZ_BNAS01000006.1"/>
</dbReference>
<accession>A0A919G3Q6</accession>
<sequence length="274" mass="30836">MTTTARGVDARGVNSPGRAAVGARTLRTDRWWLPPTATTIGLLIFLVYGGVRAFQQQYFFADERYLTPFYSPCVSLGCASEPGSAHFGMFIPDHPLIPYAALSLPFLLLFRLTCYYYRKAYYRSFVLAPAACAVPEPHATYTGETRFPLIMQNVHRYFFYVAVVISVINTYDAIVAFRHPTDGFVVGVGNLVLLGNVALLWCYTASCHSCRHVMGGRLTHFSKHPVRYWLWTKISALNARHQFFAWITLATLILTDLYVMLVARGTITDLRLIG</sequence>
<feature type="transmembrane region" description="Helical" evidence="1">
    <location>
        <begin position="183"/>
        <end position="204"/>
    </location>
</feature>
<evidence type="ECO:0000313" key="3">
    <source>
        <dbReference type="Proteomes" id="UP000627369"/>
    </source>
</evidence>
<keyword evidence="1" id="KW-0472">Membrane</keyword>
<reference evidence="2" key="2">
    <citation type="submission" date="2020-09" db="EMBL/GenBank/DDBJ databases">
        <authorList>
            <person name="Sun Q."/>
            <person name="Zhou Y."/>
        </authorList>
    </citation>
    <scope>NUCLEOTIDE SEQUENCE</scope>
    <source>
        <strain evidence="2">CGMCC 4.7398</strain>
    </source>
</reference>
<evidence type="ECO:0000313" key="2">
    <source>
        <dbReference type="EMBL" id="GHH76983.1"/>
    </source>
</evidence>
<gene>
    <name evidence="2" type="ORF">GCM10017772_36720</name>
</gene>
<keyword evidence="3" id="KW-1185">Reference proteome</keyword>
<feature type="transmembrane region" description="Helical" evidence="1">
    <location>
        <begin position="157"/>
        <end position="177"/>
    </location>
</feature>
<feature type="transmembrane region" description="Helical" evidence="1">
    <location>
        <begin position="243"/>
        <end position="263"/>
    </location>
</feature>
<organism evidence="2 3">
    <name type="scientific">Promicromonospora soli</name>
    <dbReference type="NCBI Taxonomy" id="2035533"/>
    <lineage>
        <taxon>Bacteria</taxon>
        <taxon>Bacillati</taxon>
        <taxon>Actinomycetota</taxon>
        <taxon>Actinomycetes</taxon>
        <taxon>Micrococcales</taxon>
        <taxon>Promicromonosporaceae</taxon>
        <taxon>Promicromonospora</taxon>
    </lineage>
</organism>
<keyword evidence="1" id="KW-1133">Transmembrane helix</keyword>
<comment type="caution">
    <text evidence="2">The sequence shown here is derived from an EMBL/GenBank/DDBJ whole genome shotgun (WGS) entry which is preliminary data.</text>
</comment>
<dbReference type="AlphaFoldDB" id="A0A919G3Q6"/>
<protein>
    <submittedName>
        <fullName evidence="2">Membrane protein</fullName>
    </submittedName>
</protein>
<proteinExistence type="predicted"/>
<name>A0A919G3Q6_9MICO</name>
<dbReference type="Proteomes" id="UP000627369">
    <property type="component" value="Unassembled WGS sequence"/>
</dbReference>
<feature type="transmembrane region" description="Helical" evidence="1">
    <location>
        <begin position="31"/>
        <end position="51"/>
    </location>
</feature>
<dbReference type="EMBL" id="BNAS01000006">
    <property type="protein sequence ID" value="GHH76983.1"/>
    <property type="molecule type" value="Genomic_DNA"/>
</dbReference>